<protein>
    <submittedName>
        <fullName evidence="1">Tetratricopeptide repeat protein</fullName>
    </submittedName>
</protein>
<accession>A0ABV1QEL1</accession>
<sequence length="124" mass="13019">MKRGTRSAGLRRAIGDTDGEACALATVARGCQGTGDHHIALTHARRAVELGRTSIGSHDETLASPLTILATALHHLGHANEALACVREAAQIYTDKGLDSDANALHQQIRTATVPPNSTLPTPR</sequence>
<organism evidence="1 2">
    <name type="scientific">Streptomyces microflavus</name>
    <name type="common">Streptomyces lipmanii</name>
    <dbReference type="NCBI Taxonomy" id="1919"/>
    <lineage>
        <taxon>Bacteria</taxon>
        <taxon>Bacillati</taxon>
        <taxon>Actinomycetota</taxon>
        <taxon>Actinomycetes</taxon>
        <taxon>Kitasatosporales</taxon>
        <taxon>Streptomycetaceae</taxon>
        <taxon>Streptomyces</taxon>
    </lineage>
</organism>
<evidence type="ECO:0000313" key="2">
    <source>
        <dbReference type="Proteomes" id="UP001456562"/>
    </source>
</evidence>
<keyword evidence="2" id="KW-1185">Reference proteome</keyword>
<comment type="caution">
    <text evidence="1">The sequence shown here is derived from an EMBL/GenBank/DDBJ whole genome shotgun (WGS) entry which is preliminary data.</text>
</comment>
<dbReference type="InterPro" id="IPR011990">
    <property type="entry name" value="TPR-like_helical_dom_sf"/>
</dbReference>
<dbReference type="Pfam" id="PF13424">
    <property type="entry name" value="TPR_12"/>
    <property type="match status" value="1"/>
</dbReference>
<proteinExistence type="predicted"/>
<gene>
    <name evidence="1" type="ORF">ABR748_35830</name>
</gene>
<dbReference type="RefSeq" id="WP_350241542.1">
    <property type="nucleotide sequence ID" value="NZ_JBEJUE010000062.1"/>
</dbReference>
<reference evidence="1 2" key="1">
    <citation type="submission" date="2024-01" db="EMBL/GenBank/DDBJ databases">
        <title>Metagenomic exploration of the rhizosphere soil microbial community and their significance in facilitating the development of wild simulated ginseng.</title>
        <authorList>
            <person name="Huang J."/>
        </authorList>
    </citation>
    <scope>NUCLEOTIDE SEQUENCE [LARGE SCALE GENOMIC DNA]</scope>
    <source>
        <strain evidence="1 2">WY141</strain>
    </source>
</reference>
<dbReference type="SUPFAM" id="SSF48452">
    <property type="entry name" value="TPR-like"/>
    <property type="match status" value="1"/>
</dbReference>
<name>A0ABV1QEL1_STRMI</name>
<evidence type="ECO:0000313" key="1">
    <source>
        <dbReference type="EMBL" id="MER0429526.1"/>
    </source>
</evidence>
<dbReference type="Proteomes" id="UP001456562">
    <property type="component" value="Unassembled WGS sequence"/>
</dbReference>
<dbReference type="EMBL" id="JBEJUE010000062">
    <property type="protein sequence ID" value="MER0429526.1"/>
    <property type="molecule type" value="Genomic_DNA"/>
</dbReference>
<dbReference type="Gene3D" id="1.25.40.10">
    <property type="entry name" value="Tetratricopeptide repeat domain"/>
    <property type="match status" value="1"/>
</dbReference>